<organism evidence="2 3">
    <name type="scientific">Coturnix japonica</name>
    <name type="common">Japanese quail</name>
    <name type="synonym">Coturnix coturnix japonica</name>
    <dbReference type="NCBI Taxonomy" id="93934"/>
    <lineage>
        <taxon>Eukaryota</taxon>
        <taxon>Metazoa</taxon>
        <taxon>Chordata</taxon>
        <taxon>Craniata</taxon>
        <taxon>Vertebrata</taxon>
        <taxon>Euteleostomi</taxon>
        <taxon>Archelosauria</taxon>
        <taxon>Archosauria</taxon>
        <taxon>Dinosauria</taxon>
        <taxon>Saurischia</taxon>
        <taxon>Theropoda</taxon>
        <taxon>Coelurosauria</taxon>
        <taxon>Aves</taxon>
        <taxon>Neognathae</taxon>
        <taxon>Galloanserae</taxon>
        <taxon>Galliformes</taxon>
        <taxon>Phasianidae</taxon>
        <taxon>Perdicinae</taxon>
        <taxon>Coturnix</taxon>
    </lineage>
</organism>
<sequence length="60" mass="6620">KLIYSPPCSLWAGIPGLEGRGWSTLCFLNTCLVIICSLALELVCCFVLVLAFQTLIVNFR</sequence>
<keyword evidence="1" id="KW-0812">Transmembrane</keyword>
<reference evidence="2" key="3">
    <citation type="submission" date="2025-09" db="UniProtKB">
        <authorList>
            <consortium name="Ensembl"/>
        </authorList>
    </citation>
    <scope>IDENTIFICATION</scope>
</reference>
<feature type="transmembrane region" description="Helical" evidence="1">
    <location>
        <begin position="27"/>
        <end position="52"/>
    </location>
</feature>
<reference evidence="2" key="1">
    <citation type="submission" date="2015-11" db="EMBL/GenBank/DDBJ databases">
        <authorList>
            <consortium name="International Coturnix japonica Genome Analysis Consortium"/>
            <person name="Warren W."/>
            <person name="Burt D.W."/>
            <person name="Antin P.B."/>
            <person name="Lanford R."/>
            <person name="Gros J."/>
            <person name="Wilson R.K."/>
        </authorList>
    </citation>
    <scope>NUCLEOTIDE SEQUENCE [LARGE SCALE GENOMIC DNA]</scope>
</reference>
<keyword evidence="1" id="KW-0472">Membrane</keyword>
<keyword evidence="3" id="KW-1185">Reference proteome</keyword>
<protein>
    <submittedName>
        <fullName evidence="2">Uncharacterized protein</fullName>
    </submittedName>
</protein>
<dbReference type="Ensembl" id="ENSCJPT00005032502.1">
    <property type="protein sequence ID" value="ENSCJPP00005023772.1"/>
    <property type="gene ID" value="ENSCJPG00005018787.1"/>
</dbReference>
<proteinExistence type="predicted"/>
<evidence type="ECO:0000256" key="1">
    <source>
        <dbReference type="SAM" id="Phobius"/>
    </source>
</evidence>
<accession>A0A8C2U5Q7</accession>
<dbReference type="AlphaFoldDB" id="A0A8C2U5Q7"/>
<name>A0A8C2U5Q7_COTJA</name>
<evidence type="ECO:0000313" key="3">
    <source>
        <dbReference type="Proteomes" id="UP000694412"/>
    </source>
</evidence>
<keyword evidence="1" id="KW-1133">Transmembrane helix</keyword>
<dbReference type="Proteomes" id="UP000694412">
    <property type="component" value="Chromosome 4"/>
</dbReference>
<reference evidence="2" key="2">
    <citation type="submission" date="2025-08" db="UniProtKB">
        <authorList>
            <consortium name="Ensembl"/>
        </authorList>
    </citation>
    <scope>IDENTIFICATION</scope>
</reference>
<evidence type="ECO:0000313" key="2">
    <source>
        <dbReference type="Ensembl" id="ENSCJPP00005023772.1"/>
    </source>
</evidence>